<dbReference type="Pfam" id="PF00892">
    <property type="entry name" value="EamA"/>
    <property type="match status" value="1"/>
</dbReference>
<sequence length="120" mass="12716">MLASLSPGLWLALTGTPLLIATGQVLFKLTSGTTGDLSVRGLVNLALNPLLVSALAIYGAGTLIWIYVLKSVPLTLAYSFMGLTFFFVPLLAQMFLGETITLRYVIGTVLIIAGLITINT</sequence>
<keyword evidence="4" id="KW-1185">Reference proteome</keyword>
<keyword evidence="1" id="KW-0812">Transmembrane</keyword>
<organism evidence="3 4">
    <name type="scientific">Ciceribacter thiooxidans</name>
    <dbReference type="NCBI Taxonomy" id="1969821"/>
    <lineage>
        <taxon>Bacteria</taxon>
        <taxon>Pseudomonadati</taxon>
        <taxon>Pseudomonadota</taxon>
        <taxon>Alphaproteobacteria</taxon>
        <taxon>Hyphomicrobiales</taxon>
        <taxon>Rhizobiaceae</taxon>
        <taxon>Ciceribacter</taxon>
    </lineage>
</organism>
<accession>A0ABV7I0X7</accession>
<feature type="transmembrane region" description="Helical" evidence="1">
    <location>
        <begin position="45"/>
        <end position="69"/>
    </location>
</feature>
<gene>
    <name evidence="3" type="ORF">ACFOHV_08610</name>
</gene>
<dbReference type="SUPFAM" id="SSF103481">
    <property type="entry name" value="Multidrug resistance efflux transporter EmrE"/>
    <property type="match status" value="1"/>
</dbReference>
<reference evidence="4" key="1">
    <citation type="journal article" date="2019" name="Int. J. Syst. Evol. Microbiol.">
        <title>The Global Catalogue of Microorganisms (GCM) 10K type strain sequencing project: providing services to taxonomists for standard genome sequencing and annotation.</title>
        <authorList>
            <consortium name="The Broad Institute Genomics Platform"/>
            <consortium name="The Broad Institute Genome Sequencing Center for Infectious Disease"/>
            <person name="Wu L."/>
            <person name="Ma J."/>
        </authorList>
    </citation>
    <scope>NUCLEOTIDE SEQUENCE [LARGE SCALE GENOMIC DNA]</scope>
    <source>
        <strain evidence="4">KCTC 52231</strain>
    </source>
</reference>
<feature type="domain" description="EamA" evidence="2">
    <location>
        <begin position="11"/>
        <end position="119"/>
    </location>
</feature>
<evidence type="ECO:0000313" key="4">
    <source>
        <dbReference type="Proteomes" id="UP001595647"/>
    </source>
</evidence>
<keyword evidence="1" id="KW-0472">Membrane</keyword>
<evidence type="ECO:0000259" key="2">
    <source>
        <dbReference type="Pfam" id="PF00892"/>
    </source>
</evidence>
<dbReference type="EMBL" id="JBHRTG010000007">
    <property type="protein sequence ID" value="MFC3163338.1"/>
    <property type="molecule type" value="Genomic_DNA"/>
</dbReference>
<feature type="transmembrane region" description="Helical" evidence="1">
    <location>
        <begin position="102"/>
        <end position="118"/>
    </location>
</feature>
<keyword evidence="1" id="KW-1133">Transmembrane helix</keyword>
<dbReference type="InterPro" id="IPR000620">
    <property type="entry name" value="EamA_dom"/>
</dbReference>
<evidence type="ECO:0000256" key="1">
    <source>
        <dbReference type="SAM" id="Phobius"/>
    </source>
</evidence>
<proteinExistence type="predicted"/>
<evidence type="ECO:0000313" key="3">
    <source>
        <dbReference type="EMBL" id="MFC3163338.1"/>
    </source>
</evidence>
<dbReference type="Gene3D" id="1.10.3730.20">
    <property type="match status" value="1"/>
</dbReference>
<dbReference type="InterPro" id="IPR037185">
    <property type="entry name" value="EmrE-like"/>
</dbReference>
<name>A0ABV7I0X7_9HYPH</name>
<dbReference type="RefSeq" id="WP_182305641.1">
    <property type="nucleotide sequence ID" value="NZ_CP059896.1"/>
</dbReference>
<dbReference type="Proteomes" id="UP001595647">
    <property type="component" value="Unassembled WGS sequence"/>
</dbReference>
<protein>
    <submittedName>
        <fullName evidence="3">Transporter</fullName>
    </submittedName>
</protein>
<feature type="transmembrane region" description="Helical" evidence="1">
    <location>
        <begin position="76"/>
        <end position="96"/>
    </location>
</feature>
<comment type="caution">
    <text evidence="3">The sequence shown here is derived from an EMBL/GenBank/DDBJ whole genome shotgun (WGS) entry which is preliminary data.</text>
</comment>